<dbReference type="PROSITE" id="PS51257">
    <property type="entry name" value="PROKAR_LIPOPROTEIN"/>
    <property type="match status" value="1"/>
</dbReference>
<proteinExistence type="predicted"/>
<evidence type="ECO:0000256" key="2">
    <source>
        <dbReference type="SAM" id="SignalP"/>
    </source>
</evidence>
<comment type="caution">
    <text evidence="4">The sequence shown here is derived from an EMBL/GenBank/DDBJ whole genome shotgun (WGS) entry which is preliminary data.</text>
</comment>
<keyword evidence="5" id="KW-1185">Reference proteome</keyword>
<reference evidence="4 5" key="1">
    <citation type="submission" date="2020-10" db="EMBL/GenBank/DDBJ databases">
        <title>Identification of Nocardia species via Next-generation sequencing and recognition of intraspecies genetic diversity.</title>
        <authorList>
            <person name="Li P."/>
            <person name="Li P."/>
            <person name="Lu B."/>
        </authorList>
    </citation>
    <scope>NUCLEOTIDE SEQUENCE [LARGE SCALE GENOMIC DNA]</scope>
    <source>
        <strain evidence="4 5">BJ06-0143</strain>
    </source>
</reference>
<feature type="signal peptide" evidence="2">
    <location>
        <begin position="1"/>
        <end position="22"/>
    </location>
</feature>
<feature type="chain" id="PRO_5045715862" description="AMIN-like domain-containing protein" evidence="2">
    <location>
        <begin position="23"/>
        <end position="203"/>
    </location>
</feature>
<feature type="domain" description="AMIN-like" evidence="3">
    <location>
        <begin position="74"/>
        <end position="200"/>
    </location>
</feature>
<evidence type="ECO:0000259" key="3">
    <source>
        <dbReference type="Pfam" id="PF24837"/>
    </source>
</evidence>
<organism evidence="4 5">
    <name type="scientific">Nocardia higoensis</name>
    <dbReference type="NCBI Taxonomy" id="228599"/>
    <lineage>
        <taxon>Bacteria</taxon>
        <taxon>Bacillati</taxon>
        <taxon>Actinomycetota</taxon>
        <taxon>Actinomycetes</taxon>
        <taxon>Mycobacteriales</taxon>
        <taxon>Nocardiaceae</taxon>
        <taxon>Nocardia</taxon>
    </lineage>
</organism>
<dbReference type="RefSeq" id="WP_195001987.1">
    <property type="nucleotide sequence ID" value="NZ_JADLQN010000001.1"/>
</dbReference>
<evidence type="ECO:0000313" key="4">
    <source>
        <dbReference type="EMBL" id="MBF6355394.1"/>
    </source>
</evidence>
<dbReference type="EMBL" id="JADLQN010000001">
    <property type="protein sequence ID" value="MBF6355394.1"/>
    <property type="molecule type" value="Genomic_DNA"/>
</dbReference>
<feature type="compositionally biased region" description="Low complexity" evidence="1">
    <location>
        <begin position="35"/>
        <end position="46"/>
    </location>
</feature>
<dbReference type="InterPro" id="IPR056303">
    <property type="entry name" value="AMIN-like"/>
</dbReference>
<accession>A0ABS0DEQ7</accession>
<dbReference type="Pfam" id="PF24837">
    <property type="entry name" value="AMIN-like"/>
    <property type="match status" value="1"/>
</dbReference>
<name>A0ABS0DEQ7_9NOCA</name>
<gene>
    <name evidence="4" type="ORF">IU449_12710</name>
</gene>
<sequence length="203" mass="20491">MRNKTAVLVTVAAATLACGVLAGCNDARPDAEPRTSAASATSATAAVPAPLREAPVPTDAAPKRADASPDARLTVAGVRIGSHEGFDRVVYDLGGSGTPGWVVEYTDRAVQDGSGRELDVAGDSVLEVRITGSAYPFDSGVSPYSGPDPVTDPAVPGIVGVSSPLVFEGISQSFIGVTGERPAFSVTALSNPTRLVIDIATAG</sequence>
<dbReference type="Proteomes" id="UP000707731">
    <property type="component" value="Unassembled WGS sequence"/>
</dbReference>
<feature type="region of interest" description="Disordered" evidence="1">
    <location>
        <begin position="29"/>
        <end position="68"/>
    </location>
</feature>
<evidence type="ECO:0000256" key="1">
    <source>
        <dbReference type="SAM" id="MobiDB-lite"/>
    </source>
</evidence>
<protein>
    <recommendedName>
        <fullName evidence="3">AMIN-like domain-containing protein</fullName>
    </recommendedName>
</protein>
<evidence type="ECO:0000313" key="5">
    <source>
        <dbReference type="Proteomes" id="UP000707731"/>
    </source>
</evidence>
<keyword evidence="2" id="KW-0732">Signal</keyword>